<evidence type="ECO:0000259" key="3">
    <source>
        <dbReference type="PROSITE" id="PS51371"/>
    </source>
</evidence>
<name>A0ABU0JRE5_HATLI</name>
<gene>
    <name evidence="4" type="ORF">QOZ93_000554</name>
</gene>
<dbReference type="InterPro" id="IPR000644">
    <property type="entry name" value="CBS_dom"/>
</dbReference>
<reference evidence="4 5" key="1">
    <citation type="submission" date="2023-07" db="EMBL/GenBank/DDBJ databases">
        <title>Genomic Encyclopedia of Type Strains, Phase IV (KMG-IV): sequencing the most valuable type-strain genomes for metagenomic binning, comparative biology and taxonomic classification.</title>
        <authorList>
            <person name="Goeker M."/>
        </authorList>
    </citation>
    <scope>NUCLEOTIDE SEQUENCE [LARGE SCALE GENOMIC DNA]</scope>
    <source>
        <strain evidence="4 5">DSM 1400</strain>
    </source>
</reference>
<dbReference type="InterPro" id="IPR051257">
    <property type="entry name" value="Diverse_CBS-Domain"/>
</dbReference>
<proteinExistence type="predicted"/>
<dbReference type="CDD" id="cd09834">
    <property type="entry name" value="CBS_pair_bac"/>
    <property type="match status" value="1"/>
</dbReference>
<protein>
    <submittedName>
        <fullName evidence="4">CBS domain-containing protein</fullName>
    </submittedName>
</protein>
<dbReference type="PANTHER" id="PTHR43080">
    <property type="entry name" value="CBS DOMAIN-CONTAINING PROTEIN CBSX3, MITOCHONDRIAL"/>
    <property type="match status" value="1"/>
</dbReference>
<evidence type="ECO:0000256" key="1">
    <source>
        <dbReference type="ARBA" id="ARBA00023122"/>
    </source>
</evidence>
<evidence type="ECO:0000313" key="5">
    <source>
        <dbReference type="Proteomes" id="UP001224418"/>
    </source>
</evidence>
<sequence>MNIAFFLTPKIEVVFINENYTLEKAMHILEKYKYTAIPIIDEKGKYVGTLTEGDVLWYIKNKVEKEKHSINQVKNMCIKQIPRRVKNSAVKINSDIEGLITLSISQNFVPVVDDDNVFIGIIKRSVIINYCYNQIKEKQEVVVNA</sequence>
<dbReference type="EMBL" id="JAUSWN010000003">
    <property type="protein sequence ID" value="MDQ0478826.1"/>
    <property type="molecule type" value="Genomic_DNA"/>
</dbReference>
<comment type="caution">
    <text evidence="4">The sequence shown here is derived from an EMBL/GenBank/DDBJ whole genome shotgun (WGS) entry which is preliminary data.</text>
</comment>
<dbReference type="Gene3D" id="3.10.580.10">
    <property type="entry name" value="CBS-domain"/>
    <property type="match status" value="1"/>
</dbReference>
<dbReference type="Proteomes" id="UP001224418">
    <property type="component" value="Unassembled WGS sequence"/>
</dbReference>
<dbReference type="PANTHER" id="PTHR43080:SF26">
    <property type="entry name" value="REGULATORY PROTEIN"/>
    <property type="match status" value="1"/>
</dbReference>
<feature type="domain" description="CBS" evidence="3">
    <location>
        <begin position="7"/>
        <end position="66"/>
    </location>
</feature>
<dbReference type="SMART" id="SM00116">
    <property type="entry name" value="CBS"/>
    <property type="match status" value="1"/>
</dbReference>
<accession>A0ABU0JRE5</accession>
<evidence type="ECO:0000313" key="4">
    <source>
        <dbReference type="EMBL" id="MDQ0478826.1"/>
    </source>
</evidence>
<dbReference type="Pfam" id="PF00571">
    <property type="entry name" value="CBS"/>
    <property type="match status" value="1"/>
</dbReference>
<organism evidence="4 5">
    <name type="scientific">Hathewaya limosa</name>
    <name type="common">Clostridium limosum</name>
    <dbReference type="NCBI Taxonomy" id="1536"/>
    <lineage>
        <taxon>Bacteria</taxon>
        <taxon>Bacillati</taxon>
        <taxon>Bacillota</taxon>
        <taxon>Clostridia</taxon>
        <taxon>Eubacteriales</taxon>
        <taxon>Clostridiaceae</taxon>
        <taxon>Hathewaya</taxon>
    </lineage>
</organism>
<evidence type="ECO:0000256" key="2">
    <source>
        <dbReference type="PROSITE-ProRule" id="PRU00703"/>
    </source>
</evidence>
<keyword evidence="5" id="KW-1185">Reference proteome</keyword>
<dbReference type="PROSITE" id="PS51371">
    <property type="entry name" value="CBS"/>
    <property type="match status" value="1"/>
</dbReference>
<dbReference type="SUPFAM" id="SSF54631">
    <property type="entry name" value="CBS-domain pair"/>
    <property type="match status" value="1"/>
</dbReference>
<dbReference type="InterPro" id="IPR046342">
    <property type="entry name" value="CBS_dom_sf"/>
</dbReference>
<dbReference type="RefSeq" id="WP_307355016.1">
    <property type="nucleotide sequence ID" value="NZ_BAAACJ010000025.1"/>
</dbReference>
<keyword evidence="1 2" id="KW-0129">CBS domain</keyword>